<name>A0A0C2NEG7_THEKT</name>
<dbReference type="InterPro" id="IPR023796">
    <property type="entry name" value="Serpin_dom"/>
</dbReference>
<dbReference type="Gene3D" id="3.30.497.10">
    <property type="entry name" value="Antithrombin, subunit I, domain 2"/>
    <property type="match status" value="1"/>
</dbReference>
<dbReference type="GO" id="GO:0005615">
    <property type="term" value="C:extracellular space"/>
    <property type="evidence" value="ECO:0007669"/>
    <property type="project" value="InterPro"/>
</dbReference>
<evidence type="ECO:0000313" key="4">
    <source>
        <dbReference type="Proteomes" id="UP000031668"/>
    </source>
</evidence>
<comment type="caution">
    <text evidence="3">The sequence shown here is derived from an EMBL/GenBank/DDBJ whole genome shotgun (WGS) entry which is preliminary data.</text>
</comment>
<evidence type="ECO:0000259" key="2">
    <source>
        <dbReference type="Pfam" id="PF00079"/>
    </source>
</evidence>
<dbReference type="Proteomes" id="UP000031668">
    <property type="component" value="Unassembled WGS sequence"/>
</dbReference>
<dbReference type="GO" id="GO:0004867">
    <property type="term" value="F:serine-type endopeptidase inhibitor activity"/>
    <property type="evidence" value="ECO:0007669"/>
    <property type="project" value="InterPro"/>
</dbReference>
<dbReference type="InterPro" id="IPR000215">
    <property type="entry name" value="Serpin_fam"/>
</dbReference>
<gene>
    <name evidence="3" type="ORF">RF11_10345</name>
</gene>
<protein>
    <submittedName>
        <fullName evidence="3">Serpin B3</fullName>
    </submittedName>
</protein>
<evidence type="ECO:0000256" key="1">
    <source>
        <dbReference type="ARBA" id="ARBA00009500"/>
    </source>
</evidence>
<evidence type="ECO:0000313" key="3">
    <source>
        <dbReference type="EMBL" id="KII74735.1"/>
    </source>
</evidence>
<reference evidence="3 4" key="1">
    <citation type="journal article" date="2014" name="Genome Biol. Evol.">
        <title>The genome of the myxosporean Thelohanellus kitauei shows adaptations to nutrient acquisition within its fish host.</title>
        <authorList>
            <person name="Yang Y."/>
            <person name="Xiong J."/>
            <person name="Zhou Z."/>
            <person name="Huo F."/>
            <person name="Miao W."/>
            <person name="Ran C."/>
            <person name="Liu Y."/>
            <person name="Zhang J."/>
            <person name="Feng J."/>
            <person name="Wang M."/>
            <person name="Wang M."/>
            <person name="Wang L."/>
            <person name="Yao B."/>
        </authorList>
    </citation>
    <scope>NUCLEOTIDE SEQUENCE [LARGE SCALE GENOMIC DNA]</scope>
    <source>
        <strain evidence="3">Wuqing</strain>
    </source>
</reference>
<keyword evidence="4" id="KW-1185">Reference proteome</keyword>
<dbReference type="PANTHER" id="PTHR11461:SF211">
    <property type="entry name" value="GH10112P-RELATED"/>
    <property type="match status" value="1"/>
</dbReference>
<sequence length="205" mass="23309">MSIDHTLSNAIGEFSLTLAKKALLHQNTTNYSASPSCIFMVLAMVHVGSKSTSGDELTKQLGVDFSSIFTSGEFEKHRLSLAMNELFKKMNERSEIYSKIFSRMALNDKYAHVLETVFKSTIEAIDFHNKKESVAKINSWVSDCTNNRINDILTESQIHDNIAFVLINIIFFKSEWKNKFNSKDSIWVGGESRVHDTKMHCAFVR</sequence>
<accession>A0A0C2NEG7</accession>
<proteinExistence type="inferred from homology"/>
<dbReference type="InterPro" id="IPR036186">
    <property type="entry name" value="Serpin_sf"/>
</dbReference>
<dbReference type="Pfam" id="PF00079">
    <property type="entry name" value="Serpin"/>
    <property type="match status" value="1"/>
</dbReference>
<feature type="domain" description="Serpin" evidence="2">
    <location>
        <begin position="10"/>
        <end position="184"/>
    </location>
</feature>
<dbReference type="EMBL" id="JWZT01000293">
    <property type="protein sequence ID" value="KII74735.1"/>
    <property type="molecule type" value="Genomic_DNA"/>
</dbReference>
<dbReference type="SUPFAM" id="SSF56574">
    <property type="entry name" value="Serpins"/>
    <property type="match status" value="1"/>
</dbReference>
<dbReference type="OMA" id="SANRWIQ"/>
<dbReference type="OrthoDB" id="671595at2759"/>
<dbReference type="InterPro" id="IPR042178">
    <property type="entry name" value="Serpin_sf_1"/>
</dbReference>
<comment type="similarity">
    <text evidence="1">Belongs to the serpin family.</text>
</comment>
<dbReference type="AlphaFoldDB" id="A0A0C2NEG7"/>
<organism evidence="3 4">
    <name type="scientific">Thelohanellus kitauei</name>
    <name type="common">Myxosporean</name>
    <dbReference type="NCBI Taxonomy" id="669202"/>
    <lineage>
        <taxon>Eukaryota</taxon>
        <taxon>Metazoa</taxon>
        <taxon>Cnidaria</taxon>
        <taxon>Myxozoa</taxon>
        <taxon>Myxosporea</taxon>
        <taxon>Bivalvulida</taxon>
        <taxon>Platysporina</taxon>
        <taxon>Myxobolidae</taxon>
        <taxon>Thelohanellus</taxon>
    </lineage>
</organism>
<dbReference type="PANTHER" id="PTHR11461">
    <property type="entry name" value="SERINE PROTEASE INHIBITOR, SERPIN"/>
    <property type="match status" value="1"/>
</dbReference>